<dbReference type="EMBL" id="AM421808">
    <property type="protein sequence ID" value="CAM10310.1"/>
    <property type="molecule type" value="Genomic_DNA"/>
</dbReference>
<evidence type="ECO:0000313" key="1">
    <source>
        <dbReference type="EMBL" id="CAM10310.1"/>
    </source>
</evidence>
<evidence type="ECO:0008006" key="3">
    <source>
        <dbReference type="Google" id="ProtNLM"/>
    </source>
</evidence>
<dbReference type="HOGENOM" id="CLU_3313292_0_0_4"/>
<dbReference type="Proteomes" id="UP000002286">
    <property type="component" value="Chromosome"/>
</dbReference>
<gene>
    <name evidence="1" type="ordered locus">NMC1050</name>
</gene>
<sequence length="41" mass="4476">MFMSDKPILLSPAAKKEALARAVKEIRAKYGDKAIVKGCVK</sequence>
<reference evidence="1 2" key="1">
    <citation type="journal article" date="2007" name="PLoS Genet.">
        <title>Meningococcal genetic variation mechanisms viewed through comparative analysis of serogroup C strain FAM18.</title>
        <authorList>
            <person name="Bentley S.D."/>
            <person name="Vernikos G.S."/>
            <person name="Snyder L.A.S."/>
            <person name="Churcher C."/>
            <person name="Arrowsmith C."/>
            <person name="Chillingworth T."/>
            <person name="Cronin A."/>
            <person name="Davis P.H."/>
            <person name="Holroyd N.E."/>
            <person name="Jagels K."/>
            <person name="Maddison M."/>
            <person name="Moule S."/>
            <person name="Rabbinowitsch E."/>
            <person name="Sharp S."/>
            <person name="Unwin L."/>
            <person name="Whitehead S."/>
            <person name="Quail M.A."/>
            <person name="Achtman M."/>
            <person name="Barrell B."/>
            <person name="Saunders N.J."/>
            <person name="Parkhill J."/>
        </authorList>
    </citation>
    <scope>NUCLEOTIDE SEQUENCE [LARGE SCALE GENOMIC DNA]</scope>
    <source>
        <strain evidence="2">ATCC 700532 / DSM 15464 / FAM18</strain>
    </source>
</reference>
<protein>
    <recommendedName>
        <fullName evidence="3">DNA polymerase IV</fullName>
    </recommendedName>
</protein>
<organism evidence="1 2">
    <name type="scientific">Neisseria meningitidis serogroup C / serotype 2a (strain ATCC 700532 / DSM 15464 / FAM18)</name>
    <dbReference type="NCBI Taxonomy" id="272831"/>
    <lineage>
        <taxon>Bacteria</taxon>
        <taxon>Pseudomonadati</taxon>
        <taxon>Pseudomonadota</taxon>
        <taxon>Betaproteobacteria</taxon>
        <taxon>Neisseriales</taxon>
        <taxon>Neisseriaceae</taxon>
        <taxon>Neisseria</taxon>
    </lineage>
</organism>
<evidence type="ECO:0000313" key="2">
    <source>
        <dbReference type="Proteomes" id="UP000002286"/>
    </source>
</evidence>
<name>A1KTX0_NEIMF</name>
<dbReference type="AlphaFoldDB" id="A1KTX0"/>
<accession>A1KTX0</accession>
<dbReference type="KEGG" id="nmc:NMC1050"/>
<proteinExistence type="predicted"/>